<dbReference type="EMBL" id="JABWDY010021099">
    <property type="protein sequence ID" value="KAF5192653.1"/>
    <property type="molecule type" value="Genomic_DNA"/>
</dbReference>
<dbReference type="AlphaFoldDB" id="A0A7J6W6J8"/>
<reference evidence="1 2" key="1">
    <citation type="submission" date="2020-06" db="EMBL/GenBank/DDBJ databases">
        <title>Transcriptomic and genomic resources for Thalictrum thalictroides and T. hernandezii: Facilitating candidate gene discovery in an emerging model plant lineage.</title>
        <authorList>
            <person name="Arias T."/>
            <person name="Riano-Pachon D.M."/>
            <person name="Di Stilio V.S."/>
        </authorList>
    </citation>
    <scope>NUCLEOTIDE SEQUENCE [LARGE SCALE GENOMIC DNA]</scope>
    <source>
        <strain evidence="2">cv. WT478/WT964</strain>
        <tissue evidence="1">Leaves</tissue>
    </source>
</reference>
<sequence length="86" mass="9751">MGGKVEMNLENGSNTYQDVTNIISHEHTIDNWTRNEMDGIEIVADTTVRDENAINSTSANDQDFIDDSNCDEYLTDESNEDDFIED</sequence>
<keyword evidence="2" id="KW-1185">Reference proteome</keyword>
<comment type="caution">
    <text evidence="1">The sequence shown here is derived from an EMBL/GenBank/DDBJ whole genome shotgun (WGS) entry which is preliminary data.</text>
</comment>
<name>A0A7J6W6J8_THATH</name>
<gene>
    <name evidence="1" type="ORF">FRX31_017761</name>
</gene>
<protein>
    <submittedName>
        <fullName evidence="1">Uncharacterized protein</fullName>
    </submittedName>
</protein>
<proteinExistence type="predicted"/>
<evidence type="ECO:0000313" key="2">
    <source>
        <dbReference type="Proteomes" id="UP000554482"/>
    </source>
</evidence>
<evidence type="ECO:0000313" key="1">
    <source>
        <dbReference type="EMBL" id="KAF5192653.1"/>
    </source>
</evidence>
<organism evidence="1 2">
    <name type="scientific">Thalictrum thalictroides</name>
    <name type="common">Rue-anemone</name>
    <name type="synonym">Anemone thalictroides</name>
    <dbReference type="NCBI Taxonomy" id="46969"/>
    <lineage>
        <taxon>Eukaryota</taxon>
        <taxon>Viridiplantae</taxon>
        <taxon>Streptophyta</taxon>
        <taxon>Embryophyta</taxon>
        <taxon>Tracheophyta</taxon>
        <taxon>Spermatophyta</taxon>
        <taxon>Magnoliopsida</taxon>
        <taxon>Ranunculales</taxon>
        <taxon>Ranunculaceae</taxon>
        <taxon>Thalictroideae</taxon>
        <taxon>Thalictrum</taxon>
    </lineage>
</organism>
<dbReference type="Proteomes" id="UP000554482">
    <property type="component" value="Unassembled WGS sequence"/>
</dbReference>
<accession>A0A7J6W6J8</accession>